<keyword evidence="11" id="KW-1185">Reference proteome</keyword>
<protein>
    <submittedName>
        <fullName evidence="10">AAA-domain-containing protein</fullName>
    </submittedName>
</protein>
<keyword evidence="3" id="KW-0547">Nucleotide-binding</keyword>
<dbReference type="GO" id="GO:0005634">
    <property type="term" value="C:nucleus"/>
    <property type="evidence" value="ECO:0007669"/>
    <property type="project" value="UniProtKB-SubCell"/>
</dbReference>
<feature type="compositionally biased region" description="Basic and acidic residues" evidence="8">
    <location>
        <begin position="1221"/>
        <end position="1232"/>
    </location>
</feature>
<keyword evidence="4" id="KW-0378">Hydrolase</keyword>
<dbReference type="GO" id="GO:0045815">
    <property type="term" value="P:transcription initiation-coupled chromatin remodeling"/>
    <property type="evidence" value="ECO:0007669"/>
    <property type="project" value="TreeGrafter"/>
</dbReference>
<feature type="region of interest" description="Disordered" evidence="8">
    <location>
        <begin position="1"/>
        <end position="374"/>
    </location>
</feature>
<keyword evidence="6" id="KW-0103">Bromodomain</keyword>
<feature type="compositionally biased region" description="Basic and acidic residues" evidence="8">
    <location>
        <begin position="80"/>
        <end position="89"/>
    </location>
</feature>
<name>A0A166CXW0_9AGAM</name>
<dbReference type="InterPro" id="IPR041569">
    <property type="entry name" value="AAA_lid_3"/>
</dbReference>
<comment type="subcellular location">
    <subcellularLocation>
        <location evidence="1">Nucleus</location>
    </subcellularLocation>
</comment>
<reference evidence="10 11" key="1">
    <citation type="journal article" date="2016" name="Mol. Biol. Evol.">
        <title>Comparative Genomics of Early-Diverging Mushroom-Forming Fungi Provides Insights into the Origins of Lignocellulose Decay Capabilities.</title>
        <authorList>
            <person name="Nagy L.G."/>
            <person name="Riley R."/>
            <person name="Tritt A."/>
            <person name="Adam C."/>
            <person name="Daum C."/>
            <person name="Floudas D."/>
            <person name="Sun H."/>
            <person name="Yadav J.S."/>
            <person name="Pangilinan J."/>
            <person name="Larsson K.H."/>
            <person name="Matsuura K."/>
            <person name="Barry K."/>
            <person name="Labutti K."/>
            <person name="Kuo R."/>
            <person name="Ohm R.A."/>
            <person name="Bhattacharya S.S."/>
            <person name="Shirouzu T."/>
            <person name="Yoshinaga Y."/>
            <person name="Martin F.M."/>
            <person name="Grigoriev I.V."/>
            <person name="Hibbett D.S."/>
        </authorList>
    </citation>
    <scope>NUCLEOTIDE SEQUENCE [LARGE SCALE GENOMIC DNA]</scope>
    <source>
        <strain evidence="10 11">CBS 109695</strain>
    </source>
</reference>
<feature type="domain" description="AAA+ ATPase" evidence="9">
    <location>
        <begin position="464"/>
        <end position="605"/>
    </location>
</feature>
<feature type="compositionally biased region" description="Low complexity" evidence="8">
    <location>
        <begin position="56"/>
        <end position="71"/>
    </location>
</feature>
<evidence type="ECO:0000256" key="3">
    <source>
        <dbReference type="ARBA" id="ARBA00022741"/>
    </source>
</evidence>
<dbReference type="PANTHER" id="PTHR23069:SF0">
    <property type="entry name" value="TAT-BINDING HOMOLOG 7"/>
    <property type="match status" value="1"/>
</dbReference>
<feature type="compositionally biased region" description="Basic and acidic residues" evidence="8">
    <location>
        <begin position="135"/>
        <end position="157"/>
    </location>
</feature>
<dbReference type="GO" id="GO:0005524">
    <property type="term" value="F:ATP binding"/>
    <property type="evidence" value="ECO:0007669"/>
    <property type="project" value="UniProtKB-KW"/>
</dbReference>
<evidence type="ECO:0000256" key="2">
    <source>
        <dbReference type="ARBA" id="ARBA00006914"/>
    </source>
</evidence>
<feature type="compositionally biased region" description="Acidic residues" evidence="8">
    <location>
        <begin position="90"/>
        <end position="106"/>
    </location>
</feature>
<dbReference type="InterPro" id="IPR003593">
    <property type="entry name" value="AAA+_ATPase"/>
</dbReference>
<dbReference type="PROSITE" id="PS00674">
    <property type="entry name" value="AAA"/>
    <property type="match status" value="1"/>
</dbReference>
<dbReference type="InterPro" id="IPR003960">
    <property type="entry name" value="ATPase_AAA_CS"/>
</dbReference>
<keyword evidence="7" id="KW-0539">Nucleus</keyword>
<evidence type="ECO:0000313" key="11">
    <source>
        <dbReference type="Proteomes" id="UP000076532"/>
    </source>
</evidence>
<evidence type="ECO:0000256" key="8">
    <source>
        <dbReference type="SAM" id="MobiDB-lite"/>
    </source>
</evidence>
<dbReference type="SUPFAM" id="SSF52540">
    <property type="entry name" value="P-loop containing nucleoside triphosphate hydrolases"/>
    <property type="match status" value="2"/>
</dbReference>
<evidence type="ECO:0000256" key="7">
    <source>
        <dbReference type="ARBA" id="ARBA00023242"/>
    </source>
</evidence>
<evidence type="ECO:0000313" key="10">
    <source>
        <dbReference type="EMBL" id="KZP14111.1"/>
    </source>
</evidence>
<accession>A0A166CXW0</accession>
<dbReference type="InterPro" id="IPR027417">
    <property type="entry name" value="P-loop_NTPase"/>
</dbReference>
<dbReference type="OrthoDB" id="5421at2759"/>
<organism evidence="10 11">
    <name type="scientific">Athelia psychrophila</name>
    <dbReference type="NCBI Taxonomy" id="1759441"/>
    <lineage>
        <taxon>Eukaryota</taxon>
        <taxon>Fungi</taxon>
        <taxon>Dikarya</taxon>
        <taxon>Basidiomycota</taxon>
        <taxon>Agaricomycotina</taxon>
        <taxon>Agaricomycetes</taxon>
        <taxon>Agaricomycetidae</taxon>
        <taxon>Atheliales</taxon>
        <taxon>Atheliaceae</taxon>
        <taxon>Athelia</taxon>
    </lineage>
</organism>
<dbReference type="FunFam" id="3.40.50.300:FF:001218">
    <property type="entry name" value="AAA family ATPase, putative"/>
    <property type="match status" value="1"/>
</dbReference>
<dbReference type="Gene3D" id="1.10.8.60">
    <property type="match status" value="1"/>
</dbReference>
<dbReference type="Pfam" id="PF17862">
    <property type="entry name" value="AAA_lid_3"/>
    <property type="match status" value="1"/>
</dbReference>
<feature type="compositionally biased region" description="Acidic residues" evidence="8">
    <location>
        <begin position="268"/>
        <end position="290"/>
    </location>
</feature>
<dbReference type="InterPro" id="IPR003959">
    <property type="entry name" value="ATPase_AAA_core"/>
</dbReference>
<evidence type="ECO:0000259" key="9">
    <source>
        <dbReference type="SMART" id="SM00382"/>
    </source>
</evidence>
<evidence type="ECO:0000256" key="4">
    <source>
        <dbReference type="ARBA" id="ARBA00022801"/>
    </source>
</evidence>
<keyword evidence="5" id="KW-0067">ATP-binding</keyword>
<dbReference type="GO" id="GO:0006337">
    <property type="term" value="P:nucleosome disassembly"/>
    <property type="evidence" value="ECO:0007669"/>
    <property type="project" value="TreeGrafter"/>
</dbReference>
<feature type="compositionally biased region" description="Acidic residues" evidence="8">
    <location>
        <begin position="158"/>
        <end position="167"/>
    </location>
</feature>
<feature type="compositionally biased region" description="Gly residues" evidence="8">
    <location>
        <begin position="324"/>
        <end position="335"/>
    </location>
</feature>
<gene>
    <name evidence="10" type="ORF">FIBSPDRAFT_1048992</name>
</gene>
<evidence type="ECO:0000256" key="5">
    <source>
        <dbReference type="ARBA" id="ARBA00022840"/>
    </source>
</evidence>
<dbReference type="Proteomes" id="UP000076532">
    <property type="component" value="Unassembled WGS sequence"/>
</dbReference>
<dbReference type="PANTHER" id="PTHR23069">
    <property type="entry name" value="AAA DOMAIN-CONTAINING"/>
    <property type="match status" value="1"/>
</dbReference>
<dbReference type="Gene3D" id="1.20.920.10">
    <property type="entry name" value="Bromodomain-like"/>
    <property type="match status" value="1"/>
</dbReference>
<evidence type="ECO:0000256" key="1">
    <source>
        <dbReference type="ARBA" id="ARBA00004123"/>
    </source>
</evidence>
<dbReference type="EMBL" id="KV417622">
    <property type="protein sequence ID" value="KZP14111.1"/>
    <property type="molecule type" value="Genomic_DNA"/>
</dbReference>
<dbReference type="Gene3D" id="3.40.50.300">
    <property type="entry name" value="P-loop containing nucleotide triphosphate hydrolases"/>
    <property type="match status" value="2"/>
</dbReference>
<feature type="compositionally biased region" description="Basic and acidic residues" evidence="8">
    <location>
        <begin position="1160"/>
        <end position="1171"/>
    </location>
</feature>
<feature type="compositionally biased region" description="Basic and acidic residues" evidence="8">
    <location>
        <begin position="217"/>
        <end position="228"/>
    </location>
</feature>
<proteinExistence type="inferred from homology"/>
<evidence type="ECO:0000256" key="6">
    <source>
        <dbReference type="ARBA" id="ARBA00023117"/>
    </source>
</evidence>
<dbReference type="InterPro" id="IPR036427">
    <property type="entry name" value="Bromodomain-like_sf"/>
</dbReference>
<dbReference type="GO" id="GO:0016887">
    <property type="term" value="F:ATP hydrolysis activity"/>
    <property type="evidence" value="ECO:0007669"/>
    <property type="project" value="InterPro"/>
</dbReference>
<feature type="region of interest" description="Disordered" evidence="8">
    <location>
        <begin position="1041"/>
        <end position="1069"/>
    </location>
</feature>
<dbReference type="InterPro" id="IPR045199">
    <property type="entry name" value="ATAD2-like"/>
</dbReference>
<dbReference type="Pfam" id="PF00004">
    <property type="entry name" value="AAA"/>
    <property type="match status" value="2"/>
</dbReference>
<dbReference type="FunFam" id="3.40.50.300:FF:000061">
    <property type="entry name" value="ATPase family, AAA domain-containing 2"/>
    <property type="match status" value="1"/>
</dbReference>
<dbReference type="SMART" id="SM00382">
    <property type="entry name" value="AAA"/>
    <property type="match status" value="1"/>
</dbReference>
<sequence>MNQPDAFEAHLTRQTPDPAAGTSIPFTHFPNNNNHDPQGSPTNRLTIKLPRMTVDSGSLRRSTRRNTSLGTDNSAPSGSEYHESEKSMEVDQDADADADAEGEDEVPSPKVEYTLTARGRKVPKMVYRESDEDGESVHDAEPEVKDIFEIKAEKYDAEGDDEDEDEDQPRRLRRRTAPKLNNFLASDEEEPAGGPRYPTRNRSKKTTPPQPKAPIISDKDKQKMDRQARRAKRNAKLEEDDPGYIDDPVSASTPEGEFEDAPRTSSDLDGEGEVDVDGDGEGEVDGGEAEQEGRPYALRKRAQINYAIPPPLEDLRAPPKQSGSRGGRNGGGRNGGSRPNTKRGPGWSATGAELGKWMGMPGDDSDSDYNTRTPRKPLGGAFGGGVAAGGAGGMLSGDLAAAGTPSNMGKMPDSALADADPLGVNTNVTFDEVGGLDDHIHSLKEMTLLPLLYPEVFQRFNVTPPRGVLFHGPPGTGKTLLARALAASCRKDGRQISFFMRKGADCLSKWVGEAERQLRLLFEEARNSQPSIIFFDEIDGLAPVRSSKQDQIHASIVSTLLALMDGMDGRGQVVVIGATNRPDAVDPALRRPGRFDREFYFGLPSLEARQKILGIMTKGWDGWGEGQGSDNVKGLAKLTKGYGGADLRALCTEAALNAVQRRYPQIYKSNERLLLNPESIEVGLRDFMISIKKLVPSSARSTSSSASPLPQQFVPLLSETFEQVKRVIAKVLPVTKKLTALEEAEWEEDSEVGALEREMTNQAMETLRIYRPRVILHGPVGMGQTYVGPAALHHLEGYHVQSLELGTLMSDSTRTVEAAIVQLFVEAKRHQPSIIYIPSLVGWCAAVSETSRSTVRAMLDTLAPTDPILLLAIVDGPFTSLPRDVKAWFGPTRDNRVAFTNPTATQRDEFFDGLLKDVQRRPNEFADGVQRKRRILEELPIAPPVEPRQPTAAELAVQEDSDERVITLLKYRLGPILTELKRKFKRFTKRAREEYDFEAFENTWAQVETVVTTAVEMQSDANGVIQIVDEERMVEEAPNPLVNGINADHQLQPQPQQQQQQEQQQATLPKSQAPILFDMDLERMHVDLYKGKYLTPQEFLEDVEKIVHNAGVMVHEDTDRLYKAQAMLTAAEVSIHEFDAGLRIECERMASRERRRREEHRKQKDKERGKPDAAAQPVGTRRSARHNGQQPELKITDPLQLERKLKRQRSNEDVVMTPELSEDHGDEREAKRSKMSVSDDGDRDPLDLLGPGPLPRQPTVRFAADFPPVPNEHGGQFMNGISHYAQGMPPSPVPTKTAGFDSSLLNPAPGNLSPPPYFDGPPLPSLLQTFASTSSFTPNEMFPPIPTPENQANIYTPIPQTFAPQTPLLTNDTLPPTTQPMPELEPTPNPMVVERTPTPPPEFHVNQDLVYSLKTELRDSTGLLTVEQLEQLRATCLGSVWRHRTEWNRDALVHELMDTVKEFVSEVNEDMESFSP</sequence>
<dbReference type="STRING" id="436010.A0A166CXW0"/>
<comment type="similarity">
    <text evidence="2">Belongs to the AAA ATPase family.</text>
</comment>
<feature type="region of interest" description="Disordered" evidence="8">
    <location>
        <begin position="1151"/>
        <end position="1257"/>
    </location>
</feature>
<feature type="compositionally biased region" description="Low complexity" evidence="8">
    <location>
        <begin position="1050"/>
        <end position="1065"/>
    </location>
</feature>
<dbReference type="GO" id="GO:0003682">
    <property type="term" value="F:chromatin binding"/>
    <property type="evidence" value="ECO:0007669"/>
    <property type="project" value="TreeGrafter"/>
</dbReference>
<dbReference type="SUPFAM" id="SSF47370">
    <property type="entry name" value="Bromodomain"/>
    <property type="match status" value="1"/>
</dbReference>
<dbReference type="GO" id="GO:0006334">
    <property type="term" value="P:nucleosome assembly"/>
    <property type="evidence" value="ECO:0007669"/>
    <property type="project" value="TreeGrafter"/>
</dbReference>
<dbReference type="GO" id="GO:0042393">
    <property type="term" value="F:histone binding"/>
    <property type="evidence" value="ECO:0007669"/>
    <property type="project" value="TreeGrafter"/>
</dbReference>
<feature type="compositionally biased region" description="Polar residues" evidence="8">
    <location>
        <begin position="29"/>
        <end position="45"/>
    </location>
</feature>